<reference evidence="2 3" key="1">
    <citation type="submission" date="2019-02" db="EMBL/GenBank/DDBJ databases">
        <title>Deep-cultivation of Planctomycetes and their phenomic and genomic characterization uncovers novel biology.</title>
        <authorList>
            <person name="Wiegand S."/>
            <person name="Jogler M."/>
            <person name="Boedeker C."/>
            <person name="Pinto D."/>
            <person name="Vollmers J."/>
            <person name="Rivas-Marin E."/>
            <person name="Kohn T."/>
            <person name="Peeters S.H."/>
            <person name="Heuer A."/>
            <person name="Rast P."/>
            <person name="Oberbeckmann S."/>
            <person name="Bunk B."/>
            <person name="Jeske O."/>
            <person name="Meyerdierks A."/>
            <person name="Storesund J.E."/>
            <person name="Kallscheuer N."/>
            <person name="Luecker S."/>
            <person name="Lage O.M."/>
            <person name="Pohl T."/>
            <person name="Merkel B.J."/>
            <person name="Hornburger P."/>
            <person name="Mueller R.-W."/>
            <person name="Bruemmer F."/>
            <person name="Labrenz M."/>
            <person name="Spormann A.M."/>
            <person name="Op den Camp H."/>
            <person name="Overmann J."/>
            <person name="Amann R."/>
            <person name="Jetten M.S.M."/>
            <person name="Mascher T."/>
            <person name="Medema M.H."/>
            <person name="Devos D.P."/>
            <person name="Kaster A.-K."/>
            <person name="Ovreas L."/>
            <person name="Rohde M."/>
            <person name="Galperin M.Y."/>
            <person name="Jogler C."/>
        </authorList>
    </citation>
    <scope>NUCLEOTIDE SEQUENCE [LARGE SCALE GENOMIC DNA]</scope>
    <source>
        <strain evidence="2 3">Pla85_3_4</strain>
    </source>
</reference>
<gene>
    <name evidence="2" type="ORF">Pla8534_15030</name>
</gene>
<accession>A0A518DPF8</accession>
<evidence type="ECO:0000256" key="1">
    <source>
        <dbReference type="SAM" id="MobiDB-lite"/>
    </source>
</evidence>
<sequence length="153" mass="16804">MSRESQPIPNVFQIDVSPTSSKGTGEQSGGSNEEVTQLLRALAAGQQQQNQLLEQLVQQTTAAQKQRANEFQRWRDANPQLARDCRAAAESLSRVQSSFIENLAEEAMDQEEAMLDGGFMLSEFVDRFGPRLAHLNGVLQVISQLGGNPESNT</sequence>
<feature type="compositionally biased region" description="Polar residues" evidence="1">
    <location>
        <begin position="16"/>
        <end position="35"/>
    </location>
</feature>
<feature type="region of interest" description="Disordered" evidence="1">
    <location>
        <begin position="1"/>
        <end position="36"/>
    </location>
</feature>
<name>A0A518DPF8_9BACT</name>
<evidence type="ECO:0000313" key="3">
    <source>
        <dbReference type="Proteomes" id="UP000317648"/>
    </source>
</evidence>
<keyword evidence="3" id="KW-1185">Reference proteome</keyword>
<proteinExistence type="predicted"/>
<organism evidence="2 3">
    <name type="scientific">Lignipirellula cremea</name>
    <dbReference type="NCBI Taxonomy" id="2528010"/>
    <lineage>
        <taxon>Bacteria</taxon>
        <taxon>Pseudomonadati</taxon>
        <taxon>Planctomycetota</taxon>
        <taxon>Planctomycetia</taxon>
        <taxon>Pirellulales</taxon>
        <taxon>Pirellulaceae</taxon>
        <taxon>Lignipirellula</taxon>
    </lineage>
</organism>
<protein>
    <submittedName>
        <fullName evidence="2">Uncharacterized protein</fullName>
    </submittedName>
</protein>
<dbReference type="OrthoDB" id="282552at2"/>
<dbReference type="KEGG" id="lcre:Pla8534_15030"/>
<evidence type="ECO:0000313" key="2">
    <source>
        <dbReference type="EMBL" id="QDU93721.1"/>
    </source>
</evidence>
<dbReference type="RefSeq" id="WP_145050888.1">
    <property type="nucleotide sequence ID" value="NZ_CP036433.1"/>
</dbReference>
<dbReference type="Proteomes" id="UP000317648">
    <property type="component" value="Chromosome"/>
</dbReference>
<dbReference type="AlphaFoldDB" id="A0A518DPF8"/>
<dbReference type="EMBL" id="CP036433">
    <property type="protein sequence ID" value="QDU93721.1"/>
    <property type="molecule type" value="Genomic_DNA"/>
</dbReference>